<protein>
    <submittedName>
        <fullName evidence="2">Uncharacterized protein</fullName>
    </submittedName>
</protein>
<dbReference type="EMBL" id="BT039076">
    <property type="protein sequence ID" value="ACF84081.1"/>
    <property type="molecule type" value="mRNA"/>
</dbReference>
<accession>B4FPN8</accession>
<feature type="signal peptide" evidence="1">
    <location>
        <begin position="1"/>
        <end position="23"/>
    </location>
</feature>
<evidence type="ECO:0000313" key="2">
    <source>
        <dbReference type="EMBL" id="ACF84081.1"/>
    </source>
</evidence>
<feature type="chain" id="PRO_5009948214" evidence="1">
    <location>
        <begin position="24"/>
        <end position="246"/>
    </location>
</feature>
<proteinExistence type="evidence at transcript level"/>
<name>B4FPN8_MAIZE</name>
<evidence type="ECO:0000256" key="1">
    <source>
        <dbReference type="SAM" id="SignalP"/>
    </source>
</evidence>
<reference evidence="2" key="1">
    <citation type="journal article" date="2009" name="PLoS Genet.">
        <title>Sequencing, mapping, and analysis of 27,455 maize full-length cDNAs.</title>
        <authorList>
            <person name="Soderlund C."/>
            <person name="Descour A."/>
            <person name="Kudrna D."/>
            <person name="Bomhoff M."/>
            <person name="Boyd L."/>
            <person name="Currie J."/>
            <person name="Angelova A."/>
            <person name="Collura K."/>
            <person name="Wissotski M."/>
            <person name="Ashley E."/>
            <person name="Morrow D."/>
            <person name="Fernandes J."/>
            <person name="Walbot V."/>
            <person name="Yu Y."/>
        </authorList>
    </citation>
    <scope>NUCLEOTIDE SEQUENCE</scope>
    <source>
        <strain evidence="2">B73</strain>
    </source>
</reference>
<organism evidence="2">
    <name type="scientific">Zea mays</name>
    <name type="common">Maize</name>
    <dbReference type="NCBI Taxonomy" id="4577"/>
    <lineage>
        <taxon>Eukaryota</taxon>
        <taxon>Viridiplantae</taxon>
        <taxon>Streptophyta</taxon>
        <taxon>Embryophyta</taxon>
        <taxon>Tracheophyta</taxon>
        <taxon>Spermatophyta</taxon>
        <taxon>Magnoliopsida</taxon>
        <taxon>Liliopsida</taxon>
        <taxon>Poales</taxon>
        <taxon>Poaceae</taxon>
        <taxon>PACMAD clade</taxon>
        <taxon>Panicoideae</taxon>
        <taxon>Andropogonodae</taxon>
        <taxon>Andropogoneae</taxon>
        <taxon>Tripsacinae</taxon>
        <taxon>Zea</taxon>
    </lineage>
</organism>
<sequence>MPMAHPQSLLSLCLSLIHGRALPELPARRAPCSLMALAAALRLPAERPLPQPRPARCFCVPLAPAAARSCPLPWCQQLCPQLSLTPHFSASAGRALSPRPQPSSSLCAGVACSSPSSEFPLSISPRSVSSSLCARRVPVPNSAYRIQPHVDVSLFQLAVPRRHRFLSRARFPLSSSFTLARVCRRAVEPPPLLVTPSSRRVCSSIYATLLYRRRSCHPLLDPYLTSSLQTRSRHRSVSHQEISKIG</sequence>
<dbReference type="HOGENOM" id="CLU_1130520_0_0_1"/>
<dbReference type="AlphaFoldDB" id="B4FPN8"/>
<keyword evidence="1" id="KW-0732">Signal</keyword>